<dbReference type="EMBL" id="JAYMGO010000013">
    <property type="protein sequence ID" value="KAL1263454.1"/>
    <property type="molecule type" value="Genomic_DNA"/>
</dbReference>
<reference evidence="2 3" key="1">
    <citation type="submission" date="2023-09" db="EMBL/GenBank/DDBJ databases">
        <authorList>
            <person name="Wang M."/>
        </authorList>
    </citation>
    <scope>NUCLEOTIDE SEQUENCE [LARGE SCALE GENOMIC DNA]</scope>
    <source>
        <strain evidence="2">GT-2023</strain>
        <tissue evidence="2">Liver</tissue>
    </source>
</reference>
<sequence>MQDILEGSGEANEMLKALGASEEKIKEIIEGKIIAMITNTNPSLSSVSEYVPPPYNHYPTAELQALKVDPDLDCSPPKTPTAPQAAAQQMQPTAPLDGALTQRPRSLILRRRRDAAWQEEDQQSGVEEDPDVVPETPLEGEPMLCRTPLVKRKRPQTRQAVKMEERNITALMVEVSGPEGPMMVFRLWTATETREAMAHLPDVSEGGDKLSEELIQFCEEFSPTMAELKRLLLTKLGPSNWYKVKSRMPADDCRRRHCEWDNRENYEYHRAVDTVVRVIREIFPTRIDMSKVSRCQQEKDEKAEDYYSRLHEVFNKFSGLVEPADRGHEPGTWECHLRNAFLDGLKPEVARKVKASCLEWREGLLATVLMHAVHVDGLLREKRDKRQSKGERDLQLTLAKAAAGVVKYEPRREKRKFGGKGKGGKGQEKADRFPRR</sequence>
<proteinExistence type="predicted"/>
<evidence type="ECO:0000313" key="2">
    <source>
        <dbReference type="EMBL" id="KAL1263454.1"/>
    </source>
</evidence>
<comment type="caution">
    <text evidence="2">The sequence shown here is derived from an EMBL/GenBank/DDBJ whole genome shotgun (WGS) entry which is preliminary data.</text>
</comment>
<organism evidence="2 3">
    <name type="scientific">Cirrhinus molitorella</name>
    <name type="common">mud carp</name>
    <dbReference type="NCBI Taxonomy" id="172907"/>
    <lineage>
        <taxon>Eukaryota</taxon>
        <taxon>Metazoa</taxon>
        <taxon>Chordata</taxon>
        <taxon>Craniata</taxon>
        <taxon>Vertebrata</taxon>
        <taxon>Euteleostomi</taxon>
        <taxon>Actinopterygii</taxon>
        <taxon>Neopterygii</taxon>
        <taxon>Teleostei</taxon>
        <taxon>Ostariophysi</taxon>
        <taxon>Cypriniformes</taxon>
        <taxon>Cyprinidae</taxon>
        <taxon>Labeoninae</taxon>
        <taxon>Labeonini</taxon>
        <taxon>Cirrhinus</taxon>
    </lineage>
</organism>
<evidence type="ECO:0000256" key="1">
    <source>
        <dbReference type="SAM" id="MobiDB-lite"/>
    </source>
</evidence>
<dbReference type="Proteomes" id="UP001558613">
    <property type="component" value="Unassembled WGS sequence"/>
</dbReference>
<feature type="compositionally biased region" description="Basic residues" evidence="1">
    <location>
        <begin position="413"/>
        <end position="423"/>
    </location>
</feature>
<feature type="compositionally biased region" description="Basic and acidic residues" evidence="1">
    <location>
        <begin position="425"/>
        <end position="436"/>
    </location>
</feature>
<feature type="region of interest" description="Disordered" evidence="1">
    <location>
        <begin position="69"/>
        <end position="141"/>
    </location>
</feature>
<gene>
    <name evidence="2" type="ORF">QQF64_006193</name>
</gene>
<feature type="compositionally biased region" description="Low complexity" evidence="1">
    <location>
        <begin position="81"/>
        <end position="95"/>
    </location>
</feature>
<name>A0ABR3MHJ4_9TELE</name>
<keyword evidence="3" id="KW-1185">Reference proteome</keyword>
<evidence type="ECO:0008006" key="4">
    <source>
        <dbReference type="Google" id="ProtNLM"/>
    </source>
</evidence>
<feature type="compositionally biased region" description="Acidic residues" evidence="1">
    <location>
        <begin position="117"/>
        <end position="132"/>
    </location>
</feature>
<evidence type="ECO:0000313" key="3">
    <source>
        <dbReference type="Proteomes" id="UP001558613"/>
    </source>
</evidence>
<accession>A0ABR3MHJ4</accession>
<protein>
    <recommendedName>
        <fullName evidence="4">Gag protein</fullName>
    </recommendedName>
</protein>
<feature type="region of interest" description="Disordered" evidence="1">
    <location>
        <begin position="409"/>
        <end position="436"/>
    </location>
</feature>